<reference evidence="1 2" key="1">
    <citation type="submission" date="2019-09" db="EMBL/GenBank/DDBJ databases">
        <title>Polymorphobacter sp. isolated from a lake in China.</title>
        <authorList>
            <person name="Liu Z."/>
        </authorList>
    </citation>
    <scope>NUCLEOTIDE SEQUENCE [LARGE SCALE GENOMIC DNA]</scope>
    <source>
        <strain evidence="1 2">D40P</strain>
    </source>
</reference>
<gene>
    <name evidence="1" type="ORF">F3168_01700</name>
</gene>
<name>A0A7C9GMF9_9SPHN</name>
<dbReference type="EMBL" id="WIOL01000001">
    <property type="protein sequence ID" value="MQT15977.1"/>
    <property type="molecule type" value="Genomic_DNA"/>
</dbReference>
<dbReference type="AlphaFoldDB" id="A0A7C9GMF9"/>
<evidence type="ECO:0000313" key="2">
    <source>
        <dbReference type="Proteomes" id="UP000481327"/>
    </source>
</evidence>
<sequence>MFETGRRYAFHAHRYGQDVASNRLRMFAPLAALRRRGLDVELFDPARGARGYDAIVFSRGFSPAAVHIARAARADNRRIIVDVCDNMFALAGRAGFRGCCNRLREMMALADVVTAPTAMMAAQLEAHGPGAAFRVIPDALETIDPCPVTTRAHGAVAGLEQFLGRHSGALHCVWYGSSVPGMSGFAHLDGAVRELESFGRRHPVTLTVISDTRLRYWLARRHWRIPSVYLPFGNDSFGPALARHHVAVIPVGRNGYTSGKSINRAATAVMAGLGVVADPLPSYEELRPWIVLGDWQAGLAHYADCLPATDPALPQARRHLEARYGADAVAGQWEAVLDVRLQ</sequence>
<accession>A0A7C9GMF9</accession>
<dbReference type="Proteomes" id="UP000481327">
    <property type="component" value="Unassembled WGS sequence"/>
</dbReference>
<dbReference type="OrthoDB" id="7461449at2"/>
<dbReference type="RefSeq" id="WP_152576432.1">
    <property type="nucleotide sequence ID" value="NZ_JAATJI010000001.1"/>
</dbReference>
<evidence type="ECO:0008006" key="3">
    <source>
        <dbReference type="Google" id="ProtNLM"/>
    </source>
</evidence>
<comment type="caution">
    <text evidence="1">The sequence shown here is derived from an EMBL/GenBank/DDBJ whole genome shotgun (WGS) entry which is preliminary data.</text>
</comment>
<evidence type="ECO:0000313" key="1">
    <source>
        <dbReference type="EMBL" id="MQT15977.1"/>
    </source>
</evidence>
<organism evidence="1 2">
    <name type="scientific">Sandarakinorhabdus fusca</name>
    <dbReference type="NCBI Taxonomy" id="1439888"/>
    <lineage>
        <taxon>Bacteria</taxon>
        <taxon>Pseudomonadati</taxon>
        <taxon>Pseudomonadota</taxon>
        <taxon>Alphaproteobacteria</taxon>
        <taxon>Sphingomonadales</taxon>
        <taxon>Sphingosinicellaceae</taxon>
        <taxon>Sandarakinorhabdus</taxon>
    </lineage>
</organism>
<proteinExistence type="predicted"/>
<protein>
    <recommendedName>
        <fullName evidence="3">Glycosyltransferase</fullName>
    </recommendedName>
</protein>
<keyword evidence="2" id="KW-1185">Reference proteome</keyword>